<protein>
    <submittedName>
        <fullName evidence="2">Uncharacterized protein</fullName>
    </submittedName>
</protein>
<dbReference type="AlphaFoldDB" id="A0A8S1S535"/>
<comment type="caution">
    <text evidence="2">The sequence shown here is derived from an EMBL/GenBank/DDBJ whole genome shotgun (WGS) entry which is preliminary data.</text>
</comment>
<dbReference type="OrthoDB" id="311766at2759"/>
<dbReference type="EMBL" id="CAJJDP010000005">
    <property type="protein sequence ID" value="CAD8135314.1"/>
    <property type="molecule type" value="Genomic_DNA"/>
</dbReference>
<evidence type="ECO:0000313" key="3">
    <source>
        <dbReference type="Proteomes" id="UP000683925"/>
    </source>
</evidence>
<accession>A0A8S1S535</accession>
<evidence type="ECO:0000313" key="1">
    <source>
        <dbReference type="EMBL" id="CAD8135314.1"/>
    </source>
</evidence>
<name>A0A8S1S535_PAROT</name>
<dbReference type="Proteomes" id="UP000683925">
    <property type="component" value="Unassembled WGS sequence"/>
</dbReference>
<organism evidence="2 3">
    <name type="scientific">Paramecium octaurelia</name>
    <dbReference type="NCBI Taxonomy" id="43137"/>
    <lineage>
        <taxon>Eukaryota</taxon>
        <taxon>Sar</taxon>
        <taxon>Alveolata</taxon>
        <taxon>Ciliophora</taxon>
        <taxon>Intramacronucleata</taxon>
        <taxon>Oligohymenophorea</taxon>
        <taxon>Peniculida</taxon>
        <taxon>Parameciidae</taxon>
        <taxon>Paramecium</taxon>
    </lineage>
</organism>
<evidence type="ECO:0000313" key="2">
    <source>
        <dbReference type="EMBL" id="CAD8135316.1"/>
    </source>
</evidence>
<proteinExistence type="predicted"/>
<gene>
    <name evidence="1" type="ORF">POCTA_138.1.T0060325</name>
    <name evidence="2" type="ORF">POCTA_138.1.T0060326</name>
</gene>
<reference evidence="2" key="1">
    <citation type="submission" date="2021-01" db="EMBL/GenBank/DDBJ databases">
        <authorList>
            <consortium name="Genoscope - CEA"/>
            <person name="William W."/>
        </authorList>
    </citation>
    <scope>NUCLEOTIDE SEQUENCE</scope>
</reference>
<dbReference type="EMBL" id="CAJJDP010000005">
    <property type="protein sequence ID" value="CAD8135316.1"/>
    <property type="molecule type" value="Genomic_DNA"/>
</dbReference>
<keyword evidence="3" id="KW-1185">Reference proteome</keyword>
<sequence>MNYSDLKKIDRNYNQAKSEWHKDLQIPEFNQLQTVRINEALSEYDKIVFMSYSREKLRCCNSQGYPYSYDYIAINPGLIVQLVKSFFDIEQCGSSILRNLINLRFNKFTRQIFSEQNRSSTRRNYLYLIQQFQLIIKYQKFLQNLKQLITLKKFQF</sequence>